<dbReference type="CDD" id="cd00093">
    <property type="entry name" value="HTH_XRE"/>
    <property type="match status" value="1"/>
</dbReference>
<organism evidence="2 3">
    <name type="scientific">Streptosporangium oxazolinicum</name>
    <dbReference type="NCBI Taxonomy" id="909287"/>
    <lineage>
        <taxon>Bacteria</taxon>
        <taxon>Bacillati</taxon>
        <taxon>Actinomycetota</taxon>
        <taxon>Actinomycetes</taxon>
        <taxon>Streptosporangiales</taxon>
        <taxon>Streptosporangiaceae</taxon>
        <taxon>Streptosporangium</taxon>
    </lineage>
</organism>
<dbReference type="InterPro" id="IPR043917">
    <property type="entry name" value="DUF5753"/>
</dbReference>
<dbReference type="Pfam" id="PF13560">
    <property type="entry name" value="HTH_31"/>
    <property type="match status" value="1"/>
</dbReference>
<dbReference type="EMBL" id="BAABAQ010000010">
    <property type="protein sequence ID" value="GAA4199664.1"/>
    <property type="molecule type" value="Genomic_DNA"/>
</dbReference>
<reference evidence="3" key="1">
    <citation type="journal article" date="2019" name="Int. J. Syst. Evol. Microbiol.">
        <title>The Global Catalogue of Microorganisms (GCM) 10K type strain sequencing project: providing services to taxonomists for standard genome sequencing and annotation.</title>
        <authorList>
            <consortium name="The Broad Institute Genomics Platform"/>
            <consortium name="The Broad Institute Genome Sequencing Center for Infectious Disease"/>
            <person name="Wu L."/>
            <person name="Ma J."/>
        </authorList>
    </citation>
    <scope>NUCLEOTIDE SEQUENCE [LARGE SCALE GENOMIC DNA]</scope>
    <source>
        <strain evidence="3">JCM 17388</strain>
    </source>
</reference>
<accession>A0ABP8B7G7</accession>
<protein>
    <submittedName>
        <fullName evidence="2">Helix-turn-helix transcriptional regulator</fullName>
    </submittedName>
</protein>
<feature type="domain" description="DUF5753" evidence="1">
    <location>
        <begin position="118"/>
        <end position="295"/>
    </location>
</feature>
<evidence type="ECO:0000313" key="2">
    <source>
        <dbReference type="EMBL" id="GAA4199664.1"/>
    </source>
</evidence>
<name>A0ABP8B7G7_9ACTN</name>
<dbReference type="Proteomes" id="UP001501251">
    <property type="component" value="Unassembled WGS sequence"/>
</dbReference>
<evidence type="ECO:0000259" key="1">
    <source>
        <dbReference type="Pfam" id="PF19054"/>
    </source>
</evidence>
<keyword evidence="3" id="KW-1185">Reference proteome</keyword>
<dbReference type="InterPro" id="IPR001387">
    <property type="entry name" value="Cro/C1-type_HTH"/>
</dbReference>
<dbReference type="InterPro" id="IPR010982">
    <property type="entry name" value="Lambda_DNA-bd_dom_sf"/>
</dbReference>
<comment type="caution">
    <text evidence="2">The sequence shown here is derived from an EMBL/GenBank/DDBJ whole genome shotgun (WGS) entry which is preliminary data.</text>
</comment>
<dbReference type="Gene3D" id="1.10.260.40">
    <property type="entry name" value="lambda repressor-like DNA-binding domains"/>
    <property type="match status" value="1"/>
</dbReference>
<sequence length="301" mass="34644">MPDMNKAPWSLTLSEIGRRLEELREKENLTLVAVAKHETLRERGIKTDSSALSRIESGQRRRLAQELVEALLDCYKADPKVRREIIGLLSVDASSAGHRRRPALWRRHSALLGPMRFEGYLKLEPHASVLRNYEPLLVQGLLQTPEYARHVIESMRTELKPVEVRGLVDVRMDRQRKIAEGALREFQALIEESALRRVVGDRQVMRDQLERLLSASEQSKNTIRILPDTIGCHPGLGGPFVLMSFPEATRDVVWVETMNRSVYFEEESDVDRYAEVFADLWKRALEPDGTRVRLKKMIKEL</sequence>
<dbReference type="RefSeq" id="WP_344920653.1">
    <property type="nucleotide sequence ID" value="NZ_BAABAQ010000010.1"/>
</dbReference>
<gene>
    <name evidence="2" type="ORF">GCM10022252_51770</name>
</gene>
<evidence type="ECO:0000313" key="3">
    <source>
        <dbReference type="Proteomes" id="UP001501251"/>
    </source>
</evidence>
<dbReference type="Pfam" id="PF19054">
    <property type="entry name" value="DUF5753"/>
    <property type="match status" value="1"/>
</dbReference>
<proteinExistence type="predicted"/>